<accession>A0A371AYN4</accession>
<name>A0A371AYN4_9FIRM</name>
<dbReference type="GO" id="GO:0034040">
    <property type="term" value="F:ATPase-coupled lipid transmembrane transporter activity"/>
    <property type="evidence" value="ECO:0007669"/>
    <property type="project" value="TreeGrafter"/>
</dbReference>
<dbReference type="PANTHER" id="PTHR24221:SF397">
    <property type="entry name" value="ABC TRANSPORTER, ATP-BINDING TRANSMEMBRANE PROTEIN"/>
    <property type="match status" value="1"/>
</dbReference>
<evidence type="ECO:0000256" key="3">
    <source>
        <dbReference type="ARBA" id="ARBA00022741"/>
    </source>
</evidence>
<proteinExistence type="predicted"/>
<evidence type="ECO:0000256" key="7">
    <source>
        <dbReference type="SAM" id="Phobius"/>
    </source>
</evidence>
<evidence type="ECO:0000256" key="5">
    <source>
        <dbReference type="ARBA" id="ARBA00022989"/>
    </source>
</evidence>
<dbReference type="GO" id="GO:0005886">
    <property type="term" value="C:plasma membrane"/>
    <property type="evidence" value="ECO:0007669"/>
    <property type="project" value="UniProtKB-SubCell"/>
</dbReference>
<evidence type="ECO:0000313" key="11">
    <source>
        <dbReference type="Proteomes" id="UP000255036"/>
    </source>
</evidence>
<organism evidence="10 11">
    <name type="scientific">Anaerosacchariphilus polymeriproducens</name>
    <dbReference type="NCBI Taxonomy" id="1812858"/>
    <lineage>
        <taxon>Bacteria</taxon>
        <taxon>Bacillati</taxon>
        <taxon>Bacillota</taxon>
        <taxon>Clostridia</taxon>
        <taxon>Lachnospirales</taxon>
        <taxon>Lachnospiraceae</taxon>
        <taxon>Anaerosacchariphilus</taxon>
    </lineage>
</organism>
<dbReference type="PROSITE" id="PS50929">
    <property type="entry name" value="ABC_TM1F"/>
    <property type="match status" value="1"/>
</dbReference>
<feature type="transmembrane region" description="Helical" evidence="7">
    <location>
        <begin position="144"/>
        <end position="161"/>
    </location>
</feature>
<evidence type="ECO:0000256" key="4">
    <source>
        <dbReference type="ARBA" id="ARBA00022840"/>
    </source>
</evidence>
<dbReference type="SUPFAM" id="SSF52540">
    <property type="entry name" value="P-loop containing nucleoside triphosphate hydrolases"/>
    <property type="match status" value="1"/>
</dbReference>
<dbReference type="InterPro" id="IPR003593">
    <property type="entry name" value="AAA+_ATPase"/>
</dbReference>
<dbReference type="Pfam" id="PF00664">
    <property type="entry name" value="ABC_membrane"/>
    <property type="match status" value="1"/>
</dbReference>
<dbReference type="Proteomes" id="UP000255036">
    <property type="component" value="Unassembled WGS sequence"/>
</dbReference>
<evidence type="ECO:0000256" key="1">
    <source>
        <dbReference type="ARBA" id="ARBA00004651"/>
    </source>
</evidence>
<dbReference type="Gene3D" id="3.40.50.300">
    <property type="entry name" value="P-loop containing nucleotide triphosphate hydrolases"/>
    <property type="match status" value="1"/>
</dbReference>
<keyword evidence="3" id="KW-0547">Nucleotide-binding</keyword>
<dbReference type="OrthoDB" id="9762778at2"/>
<dbReference type="InterPro" id="IPR036640">
    <property type="entry name" value="ABC1_TM_sf"/>
</dbReference>
<dbReference type="InterPro" id="IPR011527">
    <property type="entry name" value="ABC1_TM_dom"/>
</dbReference>
<keyword evidence="6 7" id="KW-0472">Membrane</keyword>
<keyword evidence="2 7" id="KW-0812">Transmembrane</keyword>
<dbReference type="PROSITE" id="PS50893">
    <property type="entry name" value="ABC_TRANSPORTER_2"/>
    <property type="match status" value="1"/>
</dbReference>
<evidence type="ECO:0000259" key="9">
    <source>
        <dbReference type="PROSITE" id="PS50929"/>
    </source>
</evidence>
<feature type="transmembrane region" description="Helical" evidence="7">
    <location>
        <begin position="61"/>
        <end position="82"/>
    </location>
</feature>
<feature type="domain" description="ABC transmembrane type-1" evidence="9">
    <location>
        <begin position="22"/>
        <end position="306"/>
    </location>
</feature>
<dbReference type="InterPro" id="IPR017871">
    <property type="entry name" value="ABC_transporter-like_CS"/>
</dbReference>
<comment type="caution">
    <text evidence="10">The sequence shown here is derived from an EMBL/GenBank/DDBJ whole genome shotgun (WGS) entry which is preliminary data.</text>
</comment>
<dbReference type="GO" id="GO:0140359">
    <property type="term" value="F:ABC-type transporter activity"/>
    <property type="evidence" value="ECO:0007669"/>
    <property type="project" value="InterPro"/>
</dbReference>
<dbReference type="SUPFAM" id="SSF90123">
    <property type="entry name" value="ABC transporter transmembrane region"/>
    <property type="match status" value="1"/>
</dbReference>
<dbReference type="GO" id="GO:0016887">
    <property type="term" value="F:ATP hydrolysis activity"/>
    <property type="evidence" value="ECO:0007669"/>
    <property type="project" value="InterPro"/>
</dbReference>
<keyword evidence="5 7" id="KW-1133">Transmembrane helix</keyword>
<dbReference type="InterPro" id="IPR039421">
    <property type="entry name" value="Type_1_exporter"/>
</dbReference>
<dbReference type="FunFam" id="3.40.50.300:FF:001443">
    <property type="entry name" value="ABC transporter, ATP-binding protein"/>
    <property type="match status" value="1"/>
</dbReference>
<dbReference type="InterPro" id="IPR003439">
    <property type="entry name" value="ABC_transporter-like_ATP-bd"/>
</dbReference>
<protein>
    <submittedName>
        <fullName evidence="10">ABC transporter ATP-binding protein</fullName>
    </submittedName>
</protein>
<evidence type="ECO:0000256" key="6">
    <source>
        <dbReference type="ARBA" id="ARBA00023136"/>
    </source>
</evidence>
<dbReference type="InterPro" id="IPR027417">
    <property type="entry name" value="P-loop_NTPase"/>
</dbReference>
<evidence type="ECO:0000256" key="2">
    <source>
        <dbReference type="ARBA" id="ARBA00022692"/>
    </source>
</evidence>
<dbReference type="PROSITE" id="PS00211">
    <property type="entry name" value="ABC_TRANSPORTER_1"/>
    <property type="match status" value="1"/>
</dbReference>
<feature type="domain" description="ABC transporter" evidence="8">
    <location>
        <begin position="338"/>
        <end position="572"/>
    </location>
</feature>
<comment type="subcellular location">
    <subcellularLocation>
        <location evidence="1">Cell membrane</location>
        <topology evidence="1">Multi-pass membrane protein</topology>
    </subcellularLocation>
</comment>
<reference evidence="10 11" key="1">
    <citation type="submission" date="2018-07" db="EMBL/GenBank/DDBJ databases">
        <title>Anaerosacharophilus polymeroproducens gen. nov. sp. nov., an anaerobic bacterium isolated from salt field.</title>
        <authorList>
            <person name="Kim W."/>
            <person name="Yang S.-H."/>
            <person name="Oh J."/>
            <person name="Lee J.-H."/>
            <person name="Kwon K.K."/>
        </authorList>
    </citation>
    <scope>NUCLEOTIDE SEQUENCE [LARGE SCALE GENOMIC DNA]</scope>
    <source>
        <strain evidence="10 11">MCWD5</strain>
    </source>
</reference>
<keyword evidence="4 10" id="KW-0067">ATP-binding</keyword>
<evidence type="ECO:0000259" key="8">
    <source>
        <dbReference type="PROSITE" id="PS50893"/>
    </source>
</evidence>
<dbReference type="EMBL" id="QRCT01000012">
    <property type="protein sequence ID" value="RDU24671.1"/>
    <property type="molecule type" value="Genomic_DNA"/>
</dbReference>
<dbReference type="GO" id="GO:0005524">
    <property type="term" value="F:ATP binding"/>
    <property type="evidence" value="ECO:0007669"/>
    <property type="project" value="UniProtKB-KW"/>
</dbReference>
<dbReference type="AlphaFoldDB" id="A0A371AYN4"/>
<feature type="transmembrane region" description="Helical" evidence="7">
    <location>
        <begin position="244"/>
        <end position="270"/>
    </location>
</feature>
<feature type="transmembrane region" description="Helical" evidence="7">
    <location>
        <begin position="167"/>
        <end position="183"/>
    </location>
</feature>
<sequence length="582" mass="66030">MLKYFQNKYAMSEKGAKDLFRAIIWTVVVDISYMLPIMLGFKFLEEYMSMVIKSTDSPKSSLIYYMVMSVVFFIVMLAIAYFQYNSTYTKIYEESARRRISLAETLRRLPLAFFGKKDIADLSSTIMEDATQIEMLFSHSVPQIYAAVVTVFIMGVMMFFYNWKLSLAVFWVVPVSILVFYLSRKLQNSMHEKFYHIKRDISDKIQEGLDSAQEIKSYNREDTFSNSLNSKLDNYEKLLIKGELLIGAFINLSYVFLKLGLPSVILYGAYLLSTGEVSIFTYLVFLVVTARIYNPIMDAMNNFALLLYLNVRIKRMKEMDEMPRQNGKSEFNPKNYDIEFKDVSFSYQEGVQTLNRVNFVAKQGEVTALVGPSGGGKSTIAKLTARFWDIEKGVITLGGEDISLIDPETLLNHYSIVFQDVTLFNSSVMDNIRLGKKDATDEEVIKAAKLAQCDEFVEKLPQGYNTLIGENGERLSGGERQRISIARAILKDAPIILLDEATASLDAENESKIQNALGALVKNKTVLIIAHRMRTVLGADKIVVMKDGFITETGTPLELKEKQGTFSSMLKTQYQDNSLICS</sequence>
<dbReference type="Pfam" id="PF00005">
    <property type="entry name" value="ABC_tran"/>
    <property type="match status" value="1"/>
</dbReference>
<feature type="transmembrane region" description="Helical" evidence="7">
    <location>
        <begin position="20"/>
        <end position="41"/>
    </location>
</feature>
<dbReference type="CDD" id="cd07346">
    <property type="entry name" value="ABC_6TM_exporters"/>
    <property type="match status" value="1"/>
</dbReference>
<dbReference type="PANTHER" id="PTHR24221">
    <property type="entry name" value="ATP-BINDING CASSETTE SUB-FAMILY B"/>
    <property type="match status" value="1"/>
</dbReference>
<evidence type="ECO:0000313" key="10">
    <source>
        <dbReference type="EMBL" id="RDU24671.1"/>
    </source>
</evidence>
<dbReference type="RefSeq" id="WP_115480903.1">
    <property type="nucleotide sequence ID" value="NZ_QRCT01000012.1"/>
</dbReference>
<dbReference type="SMART" id="SM00382">
    <property type="entry name" value="AAA"/>
    <property type="match status" value="1"/>
</dbReference>
<keyword evidence="11" id="KW-1185">Reference proteome</keyword>
<feature type="transmembrane region" description="Helical" evidence="7">
    <location>
        <begin position="282"/>
        <end position="309"/>
    </location>
</feature>
<gene>
    <name evidence="10" type="ORF">DWV06_04175</name>
</gene>
<dbReference type="Gene3D" id="1.20.1560.10">
    <property type="entry name" value="ABC transporter type 1, transmembrane domain"/>
    <property type="match status" value="1"/>
</dbReference>